<evidence type="ECO:0000313" key="6">
    <source>
        <dbReference type="Proteomes" id="UP000323386"/>
    </source>
</evidence>
<feature type="region of interest" description="Disordered" evidence="3">
    <location>
        <begin position="1"/>
        <end position="438"/>
    </location>
</feature>
<sequence>MKRFFSRFSTTPSNPPPLSPAQPFDQTWEKSSDLPTDFAPGTKPANNSTSRSTGQRVKALAAKYESQAQTAPNAAAAAAAANDNPASAPAIAGRDGQASDGHKPLPLPPSLDLRLSPLSTSNGLLPPTTLVGDPEDANAAPAPALDGLGLRQKDQRQPSGSSQGSAHAAAVPKSVAFAPSPEKPSHGSQHGHGHAPPPPRSTSPSPASHNLLAAPGSRHLSADGASRTLSSPADSGYTGNFARPTVASQARARSSGRLSGSEGLGWGSASVSASNSGNGGNGGGGGGGGSSSASATPVNERPPSLVAPRSAKMSRANSLQSSARRQANGANAGAGSDVEGVAALTISSPTMIGSPASASTSSLGHGGSPHARSSLEANSIPFASLGQPAPPALRSSSPISFGTPASTPMQITGSGGSSSGHAWRPDSRRGSFAPSSLGSGRDSHIFPFGSIGGRQFGVPSWSEMTQEELVHNLGPRERTRQEVLWEIVASEERYVAELEKVKELYIDALLHPDQFDPERLFGPPTAPPSTTSPSDAVSPRIDTALVGPHSRREREPTTPSDSDPASGLALDLPIAARFMSGTAPSMRTDEDGTGSASGHGSSLYRIDSAAQAQADRHRAAGNRSPYSVGLLNSVAATAAASSTSTPVQHRPADSRRNSLTGQGSAGRRGAQGASSRSSLAHGLGLGIGPGRASTARGTVAAAGATEPSSAARPKQSRGSAALSKVQKLRDRSRAAGEGDPMVLAVPLPRSLKAVLESISEGLVESHALLSDTLKARYEEQWPLVRSLADVFMRYSYILQHYAAYVCHLQRALEELEEAALMERAMRGKRIKRERLSHTVGLGRTVSALEAAALERGHGGLSIFVSMPFQRLLKYPLLFQNLLFHTDPSTHEFESTVAMVVEVERLVRSIEDEKVNAEERDKTRDAFARIEGLTDRQILRPRPDRTLIEEKALYDESQRRTVSESAPKDLLGAAGAGADASDHEGLAGSGTDTPSKIGGGGSSRWNTSPGLRAALRSKRSYRRLSDFLSTEDKGGASTKAPSMGSKKDLWLVRFSDVEIKCQRVGVTALPMVSSAALTLDGAGATAPTATSTMAATTDEESAEMDFARRSKESKERLKALRSTTLRAKTRNLYRFVSVVAWRTAARQAGAPGVEGDGGGIDGLPTSHEVDEENEDDGLSGDSDSASSDGRSSESTSSGDEADGGFAAPSRYVRQSKLSFSYWGDKVEPRIAGRSSGAGAAPGGAAPLVNASSVAAYRSASGHATTAGGQAGTSGRRAHGNGSTRGARQPHRPASSGSVGVSDGLGPRRAPSPTKRSSLGPPPVVGGAMSNRLAEPLAATSINSAPEAVQSAVARMHAKRRNDKFGGRMRGGMSAPSGASHSAQAALQVQPAAGAGAGAGAGSGVGATPSPDSSAASAIDPTSPVVSCTGAAQAG</sequence>
<dbReference type="InterPro" id="IPR035899">
    <property type="entry name" value="DBL_dom_sf"/>
</dbReference>
<organism evidence="5 6">
    <name type="scientific">Pseudozyma flocculosa</name>
    <dbReference type="NCBI Taxonomy" id="84751"/>
    <lineage>
        <taxon>Eukaryota</taxon>
        <taxon>Fungi</taxon>
        <taxon>Dikarya</taxon>
        <taxon>Basidiomycota</taxon>
        <taxon>Ustilaginomycotina</taxon>
        <taxon>Ustilaginomycetes</taxon>
        <taxon>Ustilaginales</taxon>
        <taxon>Ustilaginaceae</taxon>
        <taxon>Pseudozyma</taxon>
    </lineage>
</organism>
<feature type="compositionally biased region" description="Low complexity" evidence="3">
    <location>
        <begin position="247"/>
        <end position="276"/>
    </location>
</feature>
<dbReference type="EMBL" id="OOIP01000019">
    <property type="protein sequence ID" value="SPO40415.1"/>
    <property type="molecule type" value="Genomic_DNA"/>
</dbReference>
<dbReference type="InterPro" id="IPR051480">
    <property type="entry name" value="Endocytic_GEF_Adapter"/>
</dbReference>
<feature type="compositionally biased region" description="Low complexity" evidence="3">
    <location>
        <begin position="110"/>
        <end position="121"/>
    </location>
</feature>
<dbReference type="Gene3D" id="1.20.900.10">
    <property type="entry name" value="Dbl homology (DH) domain"/>
    <property type="match status" value="2"/>
</dbReference>
<accession>A0A5C3F9U3</accession>
<feature type="region of interest" description="Disordered" evidence="3">
    <location>
        <begin position="1087"/>
        <end position="1116"/>
    </location>
</feature>
<proteinExistence type="predicted"/>
<feature type="compositionally biased region" description="Basic and acidic residues" evidence="3">
    <location>
        <begin position="1104"/>
        <end position="1116"/>
    </location>
</feature>
<evidence type="ECO:0000256" key="1">
    <source>
        <dbReference type="ARBA" id="ARBA00004496"/>
    </source>
</evidence>
<dbReference type="Proteomes" id="UP000323386">
    <property type="component" value="Unassembled WGS sequence"/>
</dbReference>
<feature type="region of interest" description="Disordered" evidence="3">
    <location>
        <begin position="583"/>
        <end position="602"/>
    </location>
</feature>
<keyword evidence="2" id="KW-0963">Cytoplasm</keyword>
<feature type="compositionally biased region" description="Acidic residues" evidence="3">
    <location>
        <begin position="1168"/>
        <end position="1177"/>
    </location>
</feature>
<feature type="compositionally biased region" description="Low complexity" evidence="3">
    <location>
        <begin position="71"/>
        <end position="92"/>
    </location>
</feature>
<dbReference type="Pfam" id="PF00621">
    <property type="entry name" value="RhoGEF"/>
    <property type="match status" value="1"/>
</dbReference>
<feature type="region of interest" description="Disordered" evidence="3">
    <location>
        <begin position="1348"/>
        <end position="1433"/>
    </location>
</feature>
<protein>
    <recommendedName>
        <fullName evidence="4">DH domain-containing protein</fullName>
    </recommendedName>
</protein>
<feature type="compositionally biased region" description="Low complexity" evidence="3">
    <location>
        <begin position="1293"/>
        <end position="1303"/>
    </location>
</feature>
<dbReference type="PROSITE" id="PS50010">
    <property type="entry name" value="DH_2"/>
    <property type="match status" value="1"/>
</dbReference>
<feature type="region of interest" description="Disordered" evidence="3">
    <location>
        <begin position="516"/>
        <end position="568"/>
    </location>
</feature>
<gene>
    <name evidence="5" type="ORF">PSFLO_05897</name>
</gene>
<feature type="compositionally biased region" description="Low complexity" evidence="3">
    <location>
        <begin position="321"/>
        <end position="336"/>
    </location>
</feature>
<feature type="compositionally biased region" description="Polar residues" evidence="3">
    <location>
        <begin position="44"/>
        <end position="55"/>
    </location>
</feature>
<feature type="compositionally biased region" description="Low complexity" evidence="3">
    <location>
        <begin position="137"/>
        <end position="150"/>
    </location>
</feature>
<feature type="compositionally biased region" description="Gly residues" evidence="3">
    <location>
        <begin position="1151"/>
        <end position="1160"/>
    </location>
</feature>
<feature type="compositionally biased region" description="Gly residues" evidence="3">
    <location>
        <begin position="277"/>
        <end position="290"/>
    </location>
</feature>
<feature type="domain" description="DH" evidence="4">
    <location>
        <begin position="479"/>
        <end position="912"/>
    </location>
</feature>
<comment type="subcellular location">
    <subcellularLocation>
        <location evidence="1">Cytoplasm</location>
    </subcellularLocation>
</comment>
<feature type="compositionally biased region" description="Low complexity" evidence="3">
    <location>
        <begin position="159"/>
        <end position="170"/>
    </location>
</feature>
<feature type="compositionally biased region" description="Basic and acidic residues" evidence="3">
    <location>
        <begin position="727"/>
        <end position="736"/>
    </location>
</feature>
<feature type="compositionally biased region" description="Low complexity" evidence="3">
    <location>
        <begin position="1404"/>
        <end position="1422"/>
    </location>
</feature>
<dbReference type="SMART" id="SM00325">
    <property type="entry name" value="RhoGEF"/>
    <property type="match status" value="1"/>
</dbReference>
<dbReference type="OrthoDB" id="1716625at2759"/>
<feature type="region of interest" description="Disordered" evidence="3">
    <location>
        <begin position="1146"/>
        <end position="1208"/>
    </location>
</feature>
<feature type="compositionally biased region" description="Polar residues" evidence="3">
    <location>
        <begin position="394"/>
        <end position="412"/>
    </location>
</feature>
<feature type="compositionally biased region" description="Low complexity" evidence="3">
    <location>
        <begin position="690"/>
        <end position="711"/>
    </location>
</feature>
<evidence type="ECO:0000313" key="5">
    <source>
        <dbReference type="EMBL" id="SPO40415.1"/>
    </source>
</evidence>
<feature type="compositionally biased region" description="Polar residues" evidence="3">
    <location>
        <begin position="345"/>
        <end position="363"/>
    </location>
</feature>
<feature type="compositionally biased region" description="Gly residues" evidence="3">
    <location>
        <begin position="1393"/>
        <end position="1403"/>
    </location>
</feature>
<dbReference type="GO" id="GO:0005737">
    <property type="term" value="C:cytoplasm"/>
    <property type="evidence" value="ECO:0007669"/>
    <property type="project" value="UniProtKB-SubCell"/>
</dbReference>
<feature type="region of interest" description="Disordered" evidence="3">
    <location>
        <begin position="971"/>
        <end position="1009"/>
    </location>
</feature>
<evidence type="ECO:0000256" key="2">
    <source>
        <dbReference type="ARBA" id="ARBA00022490"/>
    </source>
</evidence>
<evidence type="ECO:0000256" key="3">
    <source>
        <dbReference type="SAM" id="MobiDB-lite"/>
    </source>
</evidence>
<reference evidence="5 6" key="1">
    <citation type="submission" date="2018-03" db="EMBL/GenBank/DDBJ databases">
        <authorList>
            <person name="Guldener U."/>
        </authorList>
    </citation>
    <scope>NUCLEOTIDE SEQUENCE [LARGE SCALE GENOMIC DNA]</scope>
    <source>
        <strain evidence="5 6">DAOM196992</strain>
    </source>
</reference>
<keyword evidence="6" id="KW-1185">Reference proteome</keyword>
<dbReference type="PANTHER" id="PTHR46006:SF7">
    <property type="entry name" value="DH DOMAIN-CONTAINING PROTEIN"/>
    <property type="match status" value="1"/>
</dbReference>
<evidence type="ECO:0000259" key="4">
    <source>
        <dbReference type="PROSITE" id="PS50010"/>
    </source>
</evidence>
<dbReference type="InterPro" id="IPR000219">
    <property type="entry name" value="DH_dom"/>
</dbReference>
<feature type="compositionally biased region" description="Low complexity" evidence="3">
    <location>
        <begin position="1380"/>
        <end position="1392"/>
    </location>
</feature>
<dbReference type="GO" id="GO:0035025">
    <property type="term" value="P:positive regulation of Rho protein signal transduction"/>
    <property type="evidence" value="ECO:0007669"/>
    <property type="project" value="TreeGrafter"/>
</dbReference>
<dbReference type="PANTHER" id="PTHR46006">
    <property type="entry name" value="RHO GUANINE NUCLEOTIDE EXCHANGE FACTOR AT 64C, ISOFORM A"/>
    <property type="match status" value="1"/>
</dbReference>
<feature type="region of interest" description="Disordered" evidence="3">
    <location>
        <begin position="640"/>
        <end position="737"/>
    </location>
</feature>
<feature type="compositionally biased region" description="Low complexity" evidence="3">
    <location>
        <begin position="661"/>
        <end position="678"/>
    </location>
</feature>
<feature type="region of interest" description="Disordered" evidence="3">
    <location>
        <begin position="1262"/>
        <end position="1327"/>
    </location>
</feature>
<feature type="compositionally biased region" description="Low complexity" evidence="3">
    <location>
        <begin position="1178"/>
        <end position="1197"/>
    </location>
</feature>
<dbReference type="SUPFAM" id="SSF48065">
    <property type="entry name" value="DBL homology domain (DH-domain)"/>
    <property type="match status" value="1"/>
</dbReference>
<name>A0A5C3F9U3_9BASI</name>
<dbReference type="GO" id="GO:0005085">
    <property type="term" value="F:guanyl-nucleotide exchange factor activity"/>
    <property type="evidence" value="ECO:0007669"/>
    <property type="project" value="InterPro"/>
</dbReference>